<dbReference type="InterPro" id="IPR036249">
    <property type="entry name" value="Thioredoxin-like_sf"/>
</dbReference>
<dbReference type="Gene3D" id="3.40.30.10">
    <property type="entry name" value="Glutaredoxin"/>
    <property type="match status" value="1"/>
</dbReference>
<keyword evidence="8" id="KW-0732">Signal</keyword>
<feature type="chain" id="PRO_5026675022" evidence="8">
    <location>
        <begin position="23"/>
        <end position="761"/>
    </location>
</feature>
<keyword evidence="5 7" id="KW-0472">Membrane</keyword>
<feature type="transmembrane region" description="Helical" evidence="7">
    <location>
        <begin position="478"/>
        <end position="499"/>
    </location>
</feature>
<feature type="transmembrane region" description="Helical" evidence="7">
    <location>
        <begin position="363"/>
        <end position="385"/>
    </location>
</feature>
<reference evidence="11" key="1">
    <citation type="submission" date="2020-02" db="EMBL/GenBank/DDBJ databases">
        <authorList>
            <person name="Meier V. D."/>
        </authorList>
    </citation>
    <scope>NUCLEOTIDE SEQUENCE</scope>
    <source>
        <strain evidence="11">AVDCRST_MAG68</strain>
    </source>
</reference>
<feature type="transmembrane region" description="Helical" evidence="7">
    <location>
        <begin position="445"/>
        <end position="472"/>
    </location>
</feature>
<evidence type="ECO:0000256" key="4">
    <source>
        <dbReference type="ARBA" id="ARBA00022989"/>
    </source>
</evidence>
<dbReference type="Pfam" id="PF02683">
    <property type="entry name" value="DsbD_TM"/>
    <property type="match status" value="1"/>
</dbReference>
<comment type="subcellular location">
    <subcellularLocation>
        <location evidence="1">Membrane</location>
        <topology evidence="1">Multi-pass membrane protein</topology>
    </subcellularLocation>
</comment>
<keyword evidence="2 7" id="KW-0812">Transmembrane</keyword>
<dbReference type="CDD" id="cd02953">
    <property type="entry name" value="DsbDgamma"/>
    <property type="match status" value="1"/>
</dbReference>
<organism evidence="11">
    <name type="scientific">uncultured Gemmatimonadota bacterium</name>
    <dbReference type="NCBI Taxonomy" id="203437"/>
    <lineage>
        <taxon>Bacteria</taxon>
        <taxon>Pseudomonadati</taxon>
        <taxon>Gemmatimonadota</taxon>
        <taxon>environmental samples</taxon>
    </lineage>
</organism>
<protein>
    <submittedName>
        <fullName evidence="11">Cytochrome c-type biogenesis protein DsbD, protein-disulfide reductase</fullName>
        <ecNumber evidence="11">1.8.1.8</ecNumber>
    </submittedName>
</protein>
<dbReference type="InterPro" id="IPR035671">
    <property type="entry name" value="DsbD_gamma"/>
</dbReference>
<dbReference type="GO" id="GO:0016020">
    <property type="term" value="C:membrane"/>
    <property type="evidence" value="ECO:0007669"/>
    <property type="project" value="UniProtKB-SubCell"/>
</dbReference>
<dbReference type="Pfam" id="PF13899">
    <property type="entry name" value="Thioredoxin_7"/>
    <property type="match status" value="1"/>
</dbReference>
<feature type="transmembrane region" description="Helical" evidence="7">
    <location>
        <begin position="405"/>
        <end position="425"/>
    </location>
</feature>
<evidence type="ECO:0000313" key="11">
    <source>
        <dbReference type="EMBL" id="CAA9307442.1"/>
    </source>
</evidence>
<dbReference type="SUPFAM" id="SSF52833">
    <property type="entry name" value="Thioredoxin-like"/>
    <property type="match status" value="1"/>
</dbReference>
<dbReference type="Pfam" id="PF11412">
    <property type="entry name" value="DsbD_N"/>
    <property type="match status" value="1"/>
</dbReference>
<feature type="domain" description="Cytochrome C biogenesis protein transmembrane" evidence="9">
    <location>
        <begin position="325"/>
        <end position="532"/>
    </location>
</feature>
<evidence type="ECO:0000256" key="2">
    <source>
        <dbReference type="ARBA" id="ARBA00022692"/>
    </source>
</evidence>
<dbReference type="InterPro" id="IPR028250">
    <property type="entry name" value="DsbDN"/>
</dbReference>
<dbReference type="InterPro" id="IPR003834">
    <property type="entry name" value="Cyt_c_assmbl_TM_dom"/>
</dbReference>
<evidence type="ECO:0000259" key="10">
    <source>
        <dbReference type="Pfam" id="PF11412"/>
    </source>
</evidence>
<accession>A0A6J4KMQ5</accession>
<dbReference type="EMBL" id="CADCTW010000053">
    <property type="protein sequence ID" value="CAA9307442.1"/>
    <property type="molecule type" value="Genomic_DNA"/>
</dbReference>
<dbReference type="EC" id="1.8.1.8" evidence="11"/>
<dbReference type="GO" id="GO:0017004">
    <property type="term" value="P:cytochrome complex assembly"/>
    <property type="evidence" value="ECO:0007669"/>
    <property type="project" value="UniProtKB-KW"/>
</dbReference>
<name>A0A6J4KMQ5_9BACT</name>
<dbReference type="AlphaFoldDB" id="A0A6J4KMQ5"/>
<evidence type="ECO:0000256" key="8">
    <source>
        <dbReference type="SAM" id="SignalP"/>
    </source>
</evidence>
<feature type="signal peptide" evidence="8">
    <location>
        <begin position="1"/>
        <end position="22"/>
    </location>
</feature>
<feature type="transmembrane region" description="Helical" evidence="7">
    <location>
        <begin position="315"/>
        <end position="342"/>
    </location>
</feature>
<feature type="transmembrane region" description="Helical" evidence="7">
    <location>
        <begin position="576"/>
        <end position="595"/>
    </location>
</feature>
<dbReference type="PANTHER" id="PTHR32234:SF3">
    <property type="entry name" value="SUPPRESSION OF COPPER SENSITIVITY PROTEIN"/>
    <property type="match status" value="1"/>
</dbReference>
<dbReference type="GO" id="GO:0047134">
    <property type="term" value="F:protein-disulfide reductase [NAD(P)H] activity"/>
    <property type="evidence" value="ECO:0007669"/>
    <property type="project" value="UniProtKB-EC"/>
</dbReference>
<feature type="transmembrane region" description="Helical" evidence="7">
    <location>
        <begin position="539"/>
        <end position="564"/>
    </location>
</feature>
<gene>
    <name evidence="11" type="ORF">AVDCRST_MAG68-969</name>
</gene>
<dbReference type="GO" id="GO:0045454">
    <property type="term" value="P:cell redox homeostasis"/>
    <property type="evidence" value="ECO:0007669"/>
    <property type="project" value="TreeGrafter"/>
</dbReference>
<evidence type="ECO:0000256" key="7">
    <source>
        <dbReference type="SAM" id="Phobius"/>
    </source>
</evidence>
<feature type="domain" description="Thiol:disulfide interchange protein DsbD N-terminal" evidence="10">
    <location>
        <begin position="47"/>
        <end position="163"/>
    </location>
</feature>
<evidence type="ECO:0000259" key="9">
    <source>
        <dbReference type="Pfam" id="PF02683"/>
    </source>
</evidence>
<keyword evidence="3" id="KW-0201">Cytochrome c-type biogenesis</keyword>
<evidence type="ECO:0000256" key="3">
    <source>
        <dbReference type="ARBA" id="ARBA00022748"/>
    </source>
</evidence>
<evidence type="ECO:0000256" key="6">
    <source>
        <dbReference type="SAM" id="MobiDB-lite"/>
    </source>
</evidence>
<dbReference type="PANTHER" id="PTHR32234">
    <property type="entry name" value="THIOL:DISULFIDE INTERCHANGE PROTEIN DSBD"/>
    <property type="match status" value="1"/>
</dbReference>
<evidence type="ECO:0000256" key="1">
    <source>
        <dbReference type="ARBA" id="ARBA00004141"/>
    </source>
</evidence>
<proteinExistence type="predicted"/>
<evidence type="ECO:0000256" key="5">
    <source>
        <dbReference type="ARBA" id="ARBA00023136"/>
    </source>
</evidence>
<feature type="transmembrane region" description="Helical" evidence="7">
    <location>
        <begin position="511"/>
        <end position="533"/>
    </location>
</feature>
<feature type="region of interest" description="Disordered" evidence="6">
    <location>
        <begin position="734"/>
        <end position="761"/>
    </location>
</feature>
<keyword evidence="11" id="KW-0560">Oxidoreductase</keyword>
<sequence>MIHCRIVLALLAAALLPVPALAQSPPGPGALVPAAAGRPVEVELRSAARAVAPGDTVPVAIRLLPNRGWHTYWRHAGDVGSPPAVTWRLPDGFTAAPLRWPTPERIEAPPLASYGYEHEVHLLGAVHVPSSARVGSTAKLGATLTWVVCEVECVAGDVDVALTVPVASRTIIDEAVARAFSAEAARIPARRDGWTFRAATDSENVLLHVYPPGESEIATGRTRPRVQFFIDSAGVIDHAAQPRVRTVPAGIELQMGRSAFAAGSPSRITGVLAIDTAARAGAFAPQVTLEVDAPVVAMAQLAAAAPPTLGTAGSWVALATAGLLALLGGTLLNLMPCVLPVLSIKMLGIAEAAAHDARTARRHVVLFGTGVLVSMWALVAVLLALRAAGTQAGWGYQLQNPAVVGALALLIFAAGLNMAGVFDLVPVGGSLSAAARHAPRGVEAFLGGVLITALATPCSAPFLAAGVAYAVTAGAVESFVVFTALGLGLIWPLALVAAVPRLRTWLPKPGAWMVTLRQVLAFPLFATVVWLAWVLGRQAGVNAMVALLGACTLLSLGLWVLGRFGTIAAPTGRRRLAQVLAMASAAGALALVSGASAQGAPGAAQAGSATPGDAAEGALAWRPYSAELLEAQRDSGRIVLLDFTADWCLTCKVNERVALGSEAVGVAIRDHDVALLRADWTTRDPAVTRALASFGRNSVPFVVIYPRAREAAPILMPTLLTSGIVTGALARAAESPPGVPKSAALTSGRVVPSPSLPKATP</sequence>
<keyword evidence="4 7" id="KW-1133">Transmembrane helix</keyword>